<organism evidence="1">
    <name type="scientific">Octopus bimaculoides</name>
    <name type="common">California two-spotted octopus</name>
    <dbReference type="NCBI Taxonomy" id="37653"/>
    <lineage>
        <taxon>Eukaryota</taxon>
        <taxon>Metazoa</taxon>
        <taxon>Spiralia</taxon>
        <taxon>Lophotrochozoa</taxon>
        <taxon>Mollusca</taxon>
        <taxon>Cephalopoda</taxon>
        <taxon>Coleoidea</taxon>
        <taxon>Octopodiformes</taxon>
        <taxon>Octopoda</taxon>
        <taxon>Incirrata</taxon>
        <taxon>Octopodidae</taxon>
        <taxon>Octopus</taxon>
    </lineage>
</organism>
<evidence type="ECO:0000313" key="1">
    <source>
        <dbReference type="EMBL" id="KOF95245.1"/>
    </source>
</evidence>
<protein>
    <submittedName>
        <fullName evidence="1">Uncharacterized protein</fullName>
    </submittedName>
</protein>
<accession>A0A0L8I2E6</accession>
<name>A0A0L8I2E6_OCTBM</name>
<gene>
    <name evidence="1" type="ORF">OCBIM_22039127mg</name>
</gene>
<proteinExistence type="predicted"/>
<dbReference type="AlphaFoldDB" id="A0A0L8I2E6"/>
<sequence length="49" mass="5100">MLVGQGSTETTLSGGEQSLAPITTCAIVELPIAALFKRDHCLAMPVNTI</sequence>
<dbReference type="EMBL" id="KQ416779">
    <property type="protein sequence ID" value="KOF95245.1"/>
    <property type="molecule type" value="Genomic_DNA"/>
</dbReference>
<reference evidence="1" key="1">
    <citation type="submission" date="2015-07" db="EMBL/GenBank/DDBJ databases">
        <title>MeaNS - Measles Nucleotide Surveillance Program.</title>
        <authorList>
            <person name="Tran T."/>
            <person name="Druce J."/>
        </authorList>
    </citation>
    <scope>NUCLEOTIDE SEQUENCE</scope>
    <source>
        <strain evidence="1">UCB-OBI-ISO-001</strain>
        <tissue evidence="1">Gonad</tissue>
    </source>
</reference>